<gene>
    <name evidence="2" type="ORF">GCM10009788_12840</name>
</gene>
<dbReference type="Pfam" id="PF01738">
    <property type="entry name" value="DLH"/>
    <property type="match status" value="1"/>
</dbReference>
<organism evidence="2 3">
    <name type="scientific">Nocardioides humi</name>
    <dbReference type="NCBI Taxonomy" id="449461"/>
    <lineage>
        <taxon>Bacteria</taxon>
        <taxon>Bacillati</taxon>
        <taxon>Actinomycetota</taxon>
        <taxon>Actinomycetes</taxon>
        <taxon>Propionibacteriales</taxon>
        <taxon>Nocardioidaceae</taxon>
        <taxon>Nocardioides</taxon>
    </lineage>
</organism>
<keyword evidence="3" id="KW-1185">Reference proteome</keyword>
<dbReference type="GO" id="GO:0016787">
    <property type="term" value="F:hydrolase activity"/>
    <property type="evidence" value="ECO:0007669"/>
    <property type="project" value="UniProtKB-KW"/>
</dbReference>
<dbReference type="SUPFAM" id="SSF53474">
    <property type="entry name" value="alpha/beta-Hydrolases"/>
    <property type="match status" value="1"/>
</dbReference>
<dbReference type="PANTHER" id="PTHR46623:SF10">
    <property type="entry name" value="CARBOXYMETHYLENEBUTENOLIDASE HOMOLOG"/>
    <property type="match status" value="1"/>
</dbReference>
<name>A0ABN2A2Y1_9ACTN</name>
<proteinExistence type="predicted"/>
<dbReference type="InterPro" id="IPR051049">
    <property type="entry name" value="Dienelactone_hydrolase-like"/>
</dbReference>
<dbReference type="Gene3D" id="3.40.50.1820">
    <property type="entry name" value="alpha/beta hydrolase"/>
    <property type="match status" value="1"/>
</dbReference>
<reference evidence="2 3" key="1">
    <citation type="journal article" date="2019" name="Int. J. Syst. Evol. Microbiol.">
        <title>The Global Catalogue of Microorganisms (GCM) 10K type strain sequencing project: providing services to taxonomists for standard genome sequencing and annotation.</title>
        <authorList>
            <consortium name="The Broad Institute Genomics Platform"/>
            <consortium name="The Broad Institute Genome Sequencing Center for Infectious Disease"/>
            <person name="Wu L."/>
            <person name="Ma J."/>
        </authorList>
    </citation>
    <scope>NUCLEOTIDE SEQUENCE [LARGE SCALE GENOMIC DNA]</scope>
    <source>
        <strain evidence="2 3">JCM 14942</strain>
    </source>
</reference>
<comment type="caution">
    <text evidence="2">The sequence shown here is derived from an EMBL/GenBank/DDBJ whole genome shotgun (WGS) entry which is preliminary data.</text>
</comment>
<evidence type="ECO:0000313" key="2">
    <source>
        <dbReference type="EMBL" id="GAA1509915.1"/>
    </source>
</evidence>
<accession>A0ABN2A2Y1</accession>
<dbReference type="InterPro" id="IPR002925">
    <property type="entry name" value="Dienelactn_hydro"/>
</dbReference>
<dbReference type="RefSeq" id="WP_141004496.1">
    <property type="nucleotide sequence ID" value="NZ_BAAAOR010000009.1"/>
</dbReference>
<dbReference type="PANTHER" id="PTHR46623">
    <property type="entry name" value="CARBOXYMETHYLENEBUTENOLIDASE-RELATED"/>
    <property type="match status" value="1"/>
</dbReference>
<dbReference type="Proteomes" id="UP001500842">
    <property type="component" value="Unassembled WGS sequence"/>
</dbReference>
<dbReference type="EMBL" id="BAAAOR010000009">
    <property type="protein sequence ID" value="GAA1509915.1"/>
    <property type="molecule type" value="Genomic_DNA"/>
</dbReference>
<evidence type="ECO:0000259" key="1">
    <source>
        <dbReference type="Pfam" id="PF01738"/>
    </source>
</evidence>
<evidence type="ECO:0000313" key="3">
    <source>
        <dbReference type="Proteomes" id="UP001500842"/>
    </source>
</evidence>
<feature type="domain" description="Dienelactone hydrolase" evidence="1">
    <location>
        <begin position="4"/>
        <end position="236"/>
    </location>
</feature>
<sequence length="239" mass="25063">MSAIDAIVGRPDDGGREHPGVLLFADAFGLRPQIQAMADRIASWGYVVLAPHLFHRDGTVAELAPQGDLRTPEGREAAIGQAMTRVRALTPDLIVADAADHVAALRGLVGVADGPLGATGYCMGGAVAVRTACARPDDIAAVGSFHAGRLATDAPDSPHLGLADARAAFVFAHADQDPSMPPEAIALLERTLSEHGLEFASATYPDAPHGFTMADTSSYQEAGAERHYRELRDLLAARL</sequence>
<keyword evidence="2" id="KW-0378">Hydrolase</keyword>
<protein>
    <submittedName>
        <fullName evidence="2">Dienelactone hydrolase family protein</fullName>
    </submittedName>
</protein>
<dbReference type="InterPro" id="IPR029058">
    <property type="entry name" value="AB_hydrolase_fold"/>
</dbReference>